<gene>
    <name evidence="2" type="ORF">AQJ46_45855</name>
</gene>
<dbReference type="STRING" id="58343.AQJ46_45855"/>
<evidence type="ECO:0000256" key="1">
    <source>
        <dbReference type="SAM" id="MobiDB-lite"/>
    </source>
</evidence>
<accession>A0A101RLK6</accession>
<protein>
    <submittedName>
        <fullName evidence="2">Uncharacterized protein</fullName>
    </submittedName>
</protein>
<dbReference type="EMBL" id="LMWU01000068">
    <property type="protein sequence ID" value="KUN57745.1"/>
    <property type="molecule type" value="Genomic_DNA"/>
</dbReference>
<dbReference type="RefSeq" id="WP_059211305.1">
    <property type="nucleotide sequence ID" value="NZ_KQ948679.1"/>
</dbReference>
<evidence type="ECO:0000313" key="3">
    <source>
        <dbReference type="Proteomes" id="UP000053669"/>
    </source>
</evidence>
<feature type="region of interest" description="Disordered" evidence="1">
    <location>
        <begin position="1"/>
        <end position="26"/>
    </location>
</feature>
<reference evidence="2 3" key="1">
    <citation type="submission" date="2015-10" db="EMBL/GenBank/DDBJ databases">
        <title>Draft genome sequence of Streptomyces canus DSM 40017, type strain for the species Streptomyces canus.</title>
        <authorList>
            <person name="Ruckert C."/>
            <person name="Winkler A."/>
            <person name="Kalinowski J."/>
            <person name="Kampfer P."/>
            <person name="Glaeser S."/>
        </authorList>
    </citation>
    <scope>NUCLEOTIDE SEQUENCE [LARGE SCALE GENOMIC DNA]</scope>
    <source>
        <strain evidence="2 3">DSM 40017</strain>
    </source>
</reference>
<evidence type="ECO:0000313" key="2">
    <source>
        <dbReference type="EMBL" id="KUN57745.1"/>
    </source>
</evidence>
<comment type="caution">
    <text evidence="2">The sequence shown here is derived from an EMBL/GenBank/DDBJ whole genome shotgun (WGS) entry which is preliminary data.</text>
</comment>
<sequence>MDEHSGHMHHAGGHPEPEAPSFHGMAVVGDDTPFLSHLPMAHEPHNTQLILEGSFGSFQRAYRNDRKAHPEARFYTFAPEMFALSDLYPGEAGEPPARTSFTGSLFRNHFEQPEAHPETPVEIASDVVVDVVDVVTHHKFTAADQQREELTYLLFGKGPERFLAHLITGPFQPASHQEFDHLMTADVQGLDVSDDQLRHGIEVTVTGRPDELGGKLRERERAAAVAAVSGGHVTVEVEAGTELYFETGDLTPH</sequence>
<dbReference type="AlphaFoldDB" id="A0A101RLK6"/>
<dbReference type="Proteomes" id="UP000053669">
    <property type="component" value="Unassembled WGS sequence"/>
</dbReference>
<proteinExistence type="predicted"/>
<name>A0A101RLK6_9ACTN</name>
<organism evidence="2 3">
    <name type="scientific">Streptomyces canus</name>
    <dbReference type="NCBI Taxonomy" id="58343"/>
    <lineage>
        <taxon>Bacteria</taxon>
        <taxon>Bacillati</taxon>
        <taxon>Actinomycetota</taxon>
        <taxon>Actinomycetes</taxon>
        <taxon>Kitasatosporales</taxon>
        <taxon>Streptomycetaceae</taxon>
        <taxon>Streptomyces</taxon>
        <taxon>Streptomyces aurantiacus group</taxon>
    </lineage>
</organism>